<dbReference type="NCBIfam" id="TIGR00790">
    <property type="entry name" value="fnt"/>
    <property type="match status" value="1"/>
</dbReference>
<evidence type="ECO:0000256" key="6">
    <source>
        <dbReference type="ARBA" id="ARBA00049660"/>
    </source>
</evidence>
<dbReference type="FunFam" id="1.20.1080.10:FF:000011">
    <property type="entry name" value="Formate family transporter"/>
    <property type="match status" value="1"/>
</dbReference>
<evidence type="ECO:0000256" key="3">
    <source>
        <dbReference type="ARBA" id="ARBA00022692"/>
    </source>
</evidence>
<dbReference type="InterPro" id="IPR023271">
    <property type="entry name" value="Aquaporin-like"/>
</dbReference>
<comment type="similarity">
    <text evidence="6">Belongs to the FNT transporter (TC 1.A.16) family.</text>
</comment>
<dbReference type="AlphaFoldDB" id="A0A0L6TWD0"/>
<evidence type="ECO:0000256" key="7">
    <source>
        <dbReference type="SAM" id="Phobius"/>
    </source>
</evidence>
<feature type="transmembrane region" description="Helical" evidence="7">
    <location>
        <begin position="94"/>
        <end position="116"/>
    </location>
</feature>
<keyword evidence="3 7" id="KW-0812">Transmembrane</keyword>
<evidence type="ECO:0000313" key="8">
    <source>
        <dbReference type="EMBL" id="KNZ40573.1"/>
    </source>
</evidence>
<dbReference type="GO" id="GO:0005886">
    <property type="term" value="C:plasma membrane"/>
    <property type="evidence" value="ECO:0007669"/>
    <property type="project" value="TreeGrafter"/>
</dbReference>
<dbReference type="Gene3D" id="1.20.1080.10">
    <property type="entry name" value="Glycerol uptake facilitator protein"/>
    <property type="match status" value="1"/>
</dbReference>
<name>A0A0L6TWD0_9FIRM</name>
<dbReference type="InterPro" id="IPR000292">
    <property type="entry name" value="For/NO2_transpt"/>
</dbReference>
<evidence type="ECO:0000256" key="4">
    <source>
        <dbReference type="ARBA" id="ARBA00022989"/>
    </source>
</evidence>
<accession>A0A0L6TWD0</accession>
<feature type="transmembrane region" description="Helical" evidence="7">
    <location>
        <begin position="173"/>
        <end position="198"/>
    </location>
</feature>
<keyword evidence="4 7" id="KW-1133">Transmembrane helix</keyword>
<keyword evidence="9" id="KW-1185">Reference proteome</keyword>
<sequence>MVIGCNNKSKLPFGKMLLLGILAGMYIGLGAYGATIAFSAGGTGMETMVAKLIGAGIFPVGLMLVVLCGAELFTGNCAMTVSVIRKEITLGSMFRNWTIVYLANLIGGVLLAWLLFKSGLYGSEAMTAKAIGIAEAKVAIPLGAVIIRGIFCNVLVVLAVWMQTGAKDVIGKIFAMWFPIMLFVFAGFEHCIANMYFLPIGYLLGAKVTISQIILNNLIPVTIGNIIGGAIIIPMIYYYSYLKKEPQK</sequence>
<gene>
    <name evidence="8" type="ORF">AKG39_16905</name>
</gene>
<dbReference type="PANTHER" id="PTHR30520:SF6">
    <property type="entry name" value="FORMATE_NITRATE FAMILY TRANSPORTER (EUROFUNG)"/>
    <property type="match status" value="1"/>
</dbReference>
<feature type="transmembrane region" description="Helical" evidence="7">
    <location>
        <begin position="218"/>
        <end position="239"/>
    </location>
</feature>
<feature type="transmembrane region" description="Helical" evidence="7">
    <location>
        <begin position="136"/>
        <end position="161"/>
    </location>
</feature>
<feature type="transmembrane region" description="Helical" evidence="7">
    <location>
        <begin position="16"/>
        <end position="40"/>
    </location>
</feature>
<dbReference type="STRING" id="52689.AKG39_16905"/>
<dbReference type="EMBL" id="LGYO01000052">
    <property type="protein sequence ID" value="KNZ40573.1"/>
    <property type="molecule type" value="Genomic_DNA"/>
</dbReference>
<protein>
    <submittedName>
        <fullName evidence="8">FdhC protein</fullName>
    </submittedName>
</protein>
<evidence type="ECO:0000256" key="5">
    <source>
        <dbReference type="ARBA" id="ARBA00023136"/>
    </source>
</evidence>
<organism evidence="8 9">
    <name type="scientific">Acetobacterium bakii</name>
    <dbReference type="NCBI Taxonomy" id="52689"/>
    <lineage>
        <taxon>Bacteria</taxon>
        <taxon>Bacillati</taxon>
        <taxon>Bacillota</taxon>
        <taxon>Clostridia</taxon>
        <taxon>Eubacteriales</taxon>
        <taxon>Eubacteriaceae</taxon>
        <taxon>Acetobacterium</taxon>
    </lineage>
</organism>
<comment type="caution">
    <text evidence="8">The sequence shown here is derived from an EMBL/GenBank/DDBJ whole genome shotgun (WGS) entry which is preliminary data.</text>
</comment>
<dbReference type="PANTHER" id="PTHR30520">
    <property type="entry name" value="FORMATE TRANSPORTER-RELATED"/>
    <property type="match status" value="1"/>
</dbReference>
<proteinExistence type="inferred from homology"/>
<comment type="subcellular location">
    <subcellularLocation>
        <location evidence="1">Membrane</location>
        <topology evidence="1">Multi-pass membrane protein</topology>
    </subcellularLocation>
</comment>
<keyword evidence="2" id="KW-0813">Transport</keyword>
<dbReference type="PROSITE" id="PS01005">
    <property type="entry name" value="FORMATE_NITRITE_TP_1"/>
    <property type="match status" value="1"/>
</dbReference>
<keyword evidence="5 7" id="KW-0472">Membrane</keyword>
<evidence type="ECO:0000313" key="9">
    <source>
        <dbReference type="Proteomes" id="UP000036873"/>
    </source>
</evidence>
<evidence type="ECO:0000256" key="2">
    <source>
        <dbReference type="ARBA" id="ARBA00022448"/>
    </source>
</evidence>
<dbReference type="GO" id="GO:0015499">
    <property type="term" value="F:formate transmembrane transporter activity"/>
    <property type="evidence" value="ECO:0007669"/>
    <property type="project" value="TreeGrafter"/>
</dbReference>
<dbReference type="InterPro" id="IPR024002">
    <property type="entry name" value="For/NO2_transpt_CS"/>
</dbReference>
<dbReference type="Proteomes" id="UP000036873">
    <property type="component" value="Unassembled WGS sequence"/>
</dbReference>
<evidence type="ECO:0000256" key="1">
    <source>
        <dbReference type="ARBA" id="ARBA00004141"/>
    </source>
</evidence>
<dbReference type="PATRIC" id="fig|52689.4.peg.2931"/>
<reference evidence="9" key="1">
    <citation type="submission" date="2015-07" db="EMBL/GenBank/DDBJ databases">
        <title>Draft genome sequence of Acetobacterium bakii DSM 8293, a potential psychrophilic chemical producer through syngas fermentation.</title>
        <authorList>
            <person name="Song Y."/>
            <person name="Hwang S."/>
            <person name="Cho B.-K."/>
        </authorList>
    </citation>
    <scope>NUCLEOTIDE SEQUENCE [LARGE SCALE GENOMIC DNA]</scope>
    <source>
        <strain evidence="9">DSM 8239</strain>
    </source>
</reference>
<dbReference type="Pfam" id="PF01226">
    <property type="entry name" value="Form_Nir_trans"/>
    <property type="match status" value="1"/>
</dbReference>
<feature type="transmembrane region" description="Helical" evidence="7">
    <location>
        <begin position="52"/>
        <end position="73"/>
    </location>
</feature>